<dbReference type="SUPFAM" id="SSF110296">
    <property type="entry name" value="Oligoxyloglucan reducing end-specific cellobiohydrolase"/>
    <property type="match status" value="1"/>
</dbReference>
<organism evidence="1 2">
    <name type="scientific">Burkholderia multivorans CGD2</name>
    <dbReference type="NCBI Taxonomy" id="513052"/>
    <lineage>
        <taxon>Bacteria</taxon>
        <taxon>Pseudomonadati</taxon>
        <taxon>Pseudomonadota</taxon>
        <taxon>Betaproteobacteria</taxon>
        <taxon>Burkholderiales</taxon>
        <taxon>Burkholderiaceae</taxon>
        <taxon>Burkholderia</taxon>
        <taxon>Burkholderia cepacia complex</taxon>
    </lineage>
</organism>
<accession>B9BI79</accession>
<evidence type="ECO:0000313" key="2">
    <source>
        <dbReference type="Proteomes" id="UP000004535"/>
    </source>
</evidence>
<evidence type="ECO:0000313" key="1">
    <source>
        <dbReference type="EMBL" id="EEE09412.1"/>
    </source>
</evidence>
<dbReference type="EMBL" id="ACFC01000001">
    <property type="protein sequence ID" value="EEE09412.1"/>
    <property type="molecule type" value="Genomic_DNA"/>
</dbReference>
<dbReference type="Gene3D" id="2.120.10.10">
    <property type="match status" value="2"/>
</dbReference>
<comment type="caution">
    <text evidence="1">The sequence shown here is derived from an EMBL/GenBank/DDBJ whole genome shotgun (WGS) entry which is preliminary data.</text>
</comment>
<name>B9BI79_9BURK</name>
<reference evidence="1 2" key="1">
    <citation type="journal article" date="2012" name="J. Bacteriol.">
        <title>Draft Genome Sequence Determination for Cystic Fibrosis and Chronic Granulomatous Disease Burkholderia multivorans Isolates.</title>
        <authorList>
            <person name="Varga J.J."/>
            <person name="Losada L."/>
            <person name="Zelazny A.M."/>
            <person name="Brinkac L."/>
            <person name="Harkins D."/>
            <person name="Radune D."/>
            <person name="Hostetler J."/>
            <person name="Sampaio E.P."/>
            <person name="Ronning C.M."/>
            <person name="Nierman W.C."/>
            <person name="Greenberg D.E."/>
            <person name="Holland S.M."/>
            <person name="Goldberg J.B."/>
        </authorList>
    </citation>
    <scope>NUCLEOTIDE SEQUENCE [LARGE SCALE GENOMIC DNA]</scope>
    <source>
        <strain evidence="1 2">CGD2</strain>
    </source>
</reference>
<proteinExistence type="predicted"/>
<dbReference type="Proteomes" id="UP000004535">
    <property type="component" value="Unassembled WGS sequence"/>
</dbReference>
<sequence length="655" mass="71124">MPKPIRRDCHRTEPSIDACARIDAPHAFHRNRKRFRFAFFIRFHRVFDGRRGKFCVCVRSVSGNACRRARCYKNRLSRRARIAYIATTSTHASDVCTGFDGGRYRTPGRWQRKRKGVSTDALAVSSVRGFRWLKRFPRTIRGDPLRGIRCLRTRVASSIGRAAPSRPHVNEEQSMRRITVPHSLVTRLSAALACAAAAAAHAEPVVVSGPSPFAACTIGGPGTNYVNAEVEPWLSVNPANPLNMIGVWQQDRWSNGGAHGLVAGYTFDGGATWARTPQPFSACAPGGLKYERASDPWVSFGPDGTAYSVSISFNQSNNSNAVAASVSTDGGQTWSSPAVLIANDEPTTQFFNDKESVTANPVKAGTAYAVWDRLELPNGNPYANLHTAAYRGPTFFSKTIDGGRTWSPAKVIVTVASRQQTIGNQIVVDPKTGTLYDFFDLIQPPFSKAAGKVAFVKSTDDGATWSKPQVIAGLQTAGVTDPNTGAPVRTGDIIPEPAIDSASGQLYVVWQDSRFNGGQYDEIALSTSKDGGATWSAPLQVNTPTGRPAFNPSVRVDNAGTVMVTYYDFRDLQAGNTTTLPTGFWRKVSHDGGATFVDERRVGGPFDMMLAPYAEGFFIGDYQGLDVLPSSSFHPLFVQTNSGNLTNRTDVFFAP</sequence>
<dbReference type="CDD" id="cd15482">
    <property type="entry name" value="Sialidase_non-viral"/>
    <property type="match status" value="1"/>
</dbReference>
<dbReference type="AlphaFoldDB" id="B9BI79"/>
<gene>
    <name evidence="1" type="ORF">BURMUCGD2_4785</name>
</gene>
<protein>
    <submittedName>
        <fullName evidence="1">BNR/Asp-box repeat protein</fullName>
    </submittedName>
</protein>